<comment type="caution">
    <text evidence="18">The sequence shown here is derived from an EMBL/GenBank/DDBJ whole genome shotgun (WGS) entry which is preliminary data.</text>
</comment>
<dbReference type="PANTHER" id="PTHR33445:SF1">
    <property type="entry name" value="ATP SYNTHASE SUBUNIT B"/>
    <property type="match status" value="1"/>
</dbReference>
<dbReference type="Pfam" id="PF00430">
    <property type="entry name" value="ATP-synt_B"/>
    <property type="match status" value="1"/>
</dbReference>
<evidence type="ECO:0000256" key="1">
    <source>
        <dbReference type="ARBA" id="ARBA00004377"/>
    </source>
</evidence>
<evidence type="ECO:0000313" key="19">
    <source>
        <dbReference type="Proteomes" id="UP000588647"/>
    </source>
</evidence>
<keyword evidence="7 15" id="KW-0375">Hydrogen ion transport</keyword>
<evidence type="ECO:0000256" key="17">
    <source>
        <dbReference type="SAM" id="Coils"/>
    </source>
</evidence>
<keyword evidence="5 15" id="KW-0138">CF(0)</keyword>
<dbReference type="EMBL" id="JACIEM010000002">
    <property type="protein sequence ID" value="MBB4002934.1"/>
    <property type="molecule type" value="Genomic_DNA"/>
</dbReference>
<comment type="subcellular location">
    <subcellularLocation>
        <location evidence="1">Cell inner membrane</location>
        <topology evidence="1">Single-pass membrane protein</topology>
    </subcellularLocation>
    <subcellularLocation>
        <location evidence="15">Cell membrane</location>
        <topology evidence="15">Single-pass membrane protein</topology>
    </subcellularLocation>
</comment>
<evidence type="ECO:0000313" key="18">
    <source>
        <dbReference type="EMBL" id="MBB4002934.1"/>
    </source>
</evidence>
<comment type="similarity">
    <text evidence="2 15 16">Belongs to the ATPase B chain family.</text>
</comment>
<evidence type="ECO:0000256" key="7">
    <source>
        <dbReference type="ARBA" id="ARBA00022781"/>
    </source>
</evidence>
<evidence type="ECO:0000256" key="3">
    <source>
        <dbReference type="ARBA" id="ARBA00022448"/>
    </source>
</evidence>
<reference evidence="18 19" key="1">
    <citation type="submission" date="2020-08" db="EMBL/GenBank/DDBJ databases">
        <title>Genomic Encyclopedia of Type Strains, Phase IV (KMG-IV): sequencing the most valuable type-strain genomes for metagenomic binning, comparative biology and taxonomic classification.</title>
        <authorList>
            <person name="Goeker M."/>
        </authorList>
    </citation>
    <scope>NUCLEOTIDE SEQUENCE [LARGE SCALE GENOMIC DNA]</scope>
    <source>
        <strain evidence="18 19">DSM 103570</strain>
    </source>
</reference>
<keyword evidence="8 15" id="KW-1133">Transmembrane helix</keyword>
<evidence type="ECO:0000256" key="14">
    <source>
        <dbReference type="ARBA" id="ARBA00025830"/>
    </source>
</evidence>
<keyword evidence="19" id="KW-1185">Reference proteome</keyword>
<evidence type="ECO:0000256" key="5">
    <source>
        <dbReference type="ARBA" id="ARBA00022547"/>
    </source>
</evidence>
<evidence type="ECO:0000256" key="9">
    <source>
        <dbReference type="ARBA" id="ARBA00023065"/>
    </source>
</evidence>
<comment type="subunit">
    <text evidence="14 15">F-type ATPases have 2 components, F(1) - the catalytic core - and F(0) - the membrane proton channel. F(1) has five subunits: alpha(3), beta(3), gamma(1), delta(1), epsilon(1). F(0) has three main subunits: a(1), b(2) and c(10-14). The alpha and beta chains form an alternating ring which encloses part of the gamma chain. F(1) is attached to F(0) by a central stalk formed by the gamma and epsilon chains, while a peripheral stalk is formed by the delta and b chains.</text>
</comment>
<dbReference type="NCBIfam" id="NF006612">
    <property type="entry name" value="PRK09174.1"/>
    <property type="match status" value="1"/>
</dbReference>
<dbReference type="InterPro" id="IPR050059">
    <property type="entry name" value="ATP_synthase_B_chain"/>
</dbReference>
<dbReference type="AlphaFoldDB" id="A0A7W6HD01"/>
<keyword evidence="4 15" id="KW-1003">Cell membrane</keyword>
<dbReference type="GO" id="GO:0005886">
    <property type="term" value="C:plasma membrane"/>
    <property type="evidence" value="ECO:0007669"/>
    <property type="project" value="UniProtKB-SubCell"/>
</dbReference>
<comment type="function">
    <text evidence="13">Component of the F(0) channel, it forms part of the peripheral stalk, linking F(1) to F(0). The b'-subunit is a diverged and duplicated form of b found in plants and photosynthetic bacteria.</text>
</comment>
<evidence type="ECO:0000256" key="8">
    <source>
        <dbReference type="ARBA" id="ARBA00022989"/>
    </source>
</evidence>
<evidence type="ECO:0000256" key="15">
    <source>
        <dbReference type="HAMAP-Rule" id="MF_01398"/>
    </source>
</evidence>
<evidence type="ECO:0000256" key="13">
    <source>
        <dbReference type="ARBA" id="ARBA00025614"/>
    </source>
</evidence>
<evidence type="ECO:0000256" key="4">
    <source>
        <dbReference type="ARBA" id="ARBA00022475"/>
    </source>
</evidence>
<keyword evidence="3 15" id="KW-0813">Transport</keyword>
<evidence type="ECO:0000256" key="6">
    <source>
        <dbReference type="ARBA" id="ARBA00022692"/>
    </source>
</evidence>
<keyword evidence="9 15" id="KW-0406">Ion transport</keyword>
<evidence type="ECO:0000256" key="12">
    <source>
        <dbReference type="ARBA" id="ARBA00025198"/>
    </source>
</evidence>
<dbReference type="GO" id="GO:0046961">
    <property type="term" value="F:proton-transporting ATPase activity, rotational mechanism"/>
    <property type="evidence" value="ECO:0007669"/>
    <property type="project" value="TreeGrafter"/>
</dbReference>
<evidence type="ECO:0000256" key="16">
    <source>
        <dbReference type="RuleBase" id="RU003848"/>
    </source>
</evidence>
<accession>A0A7W6HD01</accession>
<dbReference type="GO" id="GO:0045259">
    <property type="term" value="C:proton-transporting ATP synthase complex"/>
    <property type="evidence" value="ECO:0007669"/>
    <property type="project" value="UniProtKB-KW"/>
</dbReference>
<evidence type="ECO:0000256" key="10">
    <source>
        <dbReference type="ARBA" id="ARBA00023136"/>
    </source>
</evidence>
<keyword evidence="17" id="KW-0175">Coiled coil</keyword>
<name>A0A7W6HD01_9HYPH</name>
<dbReference type="Proteomes" id="UP000588647">
    <property type="component" value="Unassembled WGS sequence"/>
</dbReference>
<organism evidence="18 19">
    <name type="scientific">Aurantimonas endophytica</name>
    <dbReference type="NCBI Taxonomy" id="1522175"/>
    <lineage>
        <taxon>Bacteria</taxon>
        <taxon>Pseudomonadati</taxon>
        <taxon>Pseudomonadota</taxon>
        <taxon>Alphaproteobacteria</taxon>
        <taxon>Hyphomicrobiales</taxon>
        <taxon>Aurantimonadaceae</taxon>
        <taxon>Aurantimonas</taxon>
    </lineage>
</organism>
<gene>
    <name evidence="15" type="primary">atpF</name>
    <name evidence="18" type="ORF">GGR03_002009</name>
</gene>
<keyword evidence="10 15" id="KW-0472">Membrane</keyword>
<dbReference type="GO" id="GO:0046933">
    <property type="term" value="F:proton-transporting ATP synthase activity, rotational mechanism"/>
    <property type="evidence" value="ECO:0007669"/>
    <property type="project" value="UniProtKB-UniRule"/>
</dbReference>
<evidence type="ECO:0000256" key="11">
    <source>
        <dbReference type="ARBA" id="ARBA00023310"/>
    </source>
</evidence>
<keyword evidence="11 15" id="KW-0066">ATP synthesis</keyword>
<dbReference type="CDD" id="cd06503">
    <property type="entry name" value="ATP-synt_Fo_b"/>
    <property type="match status" value="1"/>
</dbReference>
<dbReference type="RefSeq" id="WP_183207498.1">
    <property type="nucleotide sequence ID" value="NZ_JAAAMM010000002.1"/>
</dbReference>
<sequence length="201" mass="21956">MFVSQAFAQTESPDAVVVPPVDPAAPVTGEVVHVEEGHEGGFPPFETEYFPSQLLWLAITFGIFYLVLKKVILPRIAGILENRRDRIALDLEAADRMRADADEAQAAYEQELTEARDRAHKIALEAKESARADAESERKRIDGELDGKLGAAQVRIDDIKREALKDVGAIAEDATDAILREVARIDAPRAEIAGAVNAVRS</sequence>
<keyword evidence="6 15" id="KW-0812">Transmembrane</keyword>
<dbReference type="PANTHER" id="PTHR33445">
    <property type="entry name" value="ATP SYNTHASE SUBUNIT B', CHLOROPLASTIC"/>
    <property type="match status" value="1"/>
</dbReference>
<feature type="transmembrane region" description="Helical" evidence="15">
    <location>
        <begin position="49"/>
        <end position="68"/>
    </location>
</feature>
<feature type="coiled-coil region" evidence="17">
    <location>
        <begin position="91"/>
        <end position="144"/>
    </location>
</feature>
<proteinExistence type="inferred from homology"/>
<dbReference type="Gene3D" id="6.10.250.1580">
    <property type="match status" value="1"/>
</dbReference>
<dbReference type="InterPro" id="IPR002146">
    <property type="entry name" value="ATP_synth_b/b'su_bac/chlpt"/>
</dbReference>
<comment type="function">
    <text evidence="12 15">F(1)F(0) ATP synthase produces ATP from ADP in the presence of a proton or sodium gradient. F-type ATPases consist of two structural domains, F(1) containing the extramembraneous catalytic core and F(0) containing the membrane proton channel, linked together by a central stalk and a peripheral stalk. During catalysis, ATP synthesis in the catalytic domain of F(1) is coupled via a rotary mechanism of the central stalk subunits to proton translocation.</text>
</comment>
<protein>
    <recommendedName>
        <fullName evidence="15">ATP synthase subunit b</fullName>
    </recommendedName>
    <alternativeName>
        <fullName evidence="15">ATP synthase F(0) sector subunit b</fullName>
    </alternativeName>
    <alternativeName>
        <fullName evidence="15">ATPase subunit I</fullName>
    </alternativeName>
    <alternativeName>
        <fullName evidence="15">F-type ATPase subunit b</fullName>
        <shortName evidence="15">F-ATPase subunit b</shortName>
    </alternativeName>
</protein>
<evidence type="ECO:0000256" key="2">
    <source>
        <dbReference type="ARBA" id="ARBA00005513"/>
    </source>
</evidence>
<dbReference type="HAMAP" id="MF_01398">
    <property type="entry name" value="ATP_synth_b_bprime"/>
    <property type="match status" value="1"/>
</dbReference>